<dbReference type="PANTHER" id="PTHR43329">
    <property type="entry name" value="EPOXIDE HYDROLASE"/>
    <property type="match status" value="1"/>
</dbReference>
<dbReference type="Pfam" id="PF00561">
    <property type="entry name" value="Abhydrolase_1"/>
    <property type="match status" value="1"/>
</dbReference>
<comment type="similarity">
    <text evidence="2">Belongs to the AB hydrolase superfamily. Epoxide hydrolase family.</text>
</comment>
<gene>
    <name evidence="4" type="ORF">I316_03110</name>
</gene>
<feature type="domain" description="AB hydrolase-1" evidence="3">
    <location>
        <begin position="36"/>
        <end position="180"/>
    </location>
</feature>
<dbReference type="Gene3D" id="3.40.50.1820">
    <property type="entry name" value="alpha/beta hydrolase"/>
    <property type="match status" value="1"/>
</dbReference>
<reference evidence="5" key="2">
    <citation type="submission" date="2013-12" db="EMBL/GenBank/DDBJ databases">
        <title>Evolution of pathogenesis and genome organization in the Tremellales.</title>
        <authorList>
            <person name="Cuomo C."/>
            <person name="Litvintseva A."/>
            <person name="Heitman J."/>
            <person name="Chen Y."/>
            <person name="Sun S."/>
            <person name="Springer D."/>
            <person name="Dromer F."/>
            <person name="Young S."/>
            <person name="Zeng Q."/>
            <person name="Chapman S."/>
            <person name="Gujja S."/>
            <person name="Saif S."/>
            <person name="Birren B."/>
        </authorList>
    </citation>
    <scope>NUCLEOTIDE SEQUENCE [LARGE SCALE GENOMIC DNA]</scope>
    <source>
        <strain evidence="5">BCC8398</strain>
    </source>
</reference>
<name>A0A1B9GVK9_9TREE</name>
<reference evidence="4 5" key="1">
    <citation type="submission" date="2013-07" db="EMBL/GenBank/DDBJ databases">
        <title>The Genome Sequence of Cryptococcus heveanensis BCC8398.</title>
        <authorList>
            <consortium name="The Broad Institute Genome Sequencing Platform"/>
            <person name="Cuomo C."/>
            <person name="Litvintseva A."/>
            <person name="Chen Y."/>
            <person name="Heitman J."/>
            <person name="Sun S."/>
            <person name="Springer D."/>
            <person name="Dromer F."/>
            <person name="Young S.K."/>
            <person name="Zeng Q."/>
            <person name="Gargeya S."/>
            <person name="Fitzgerald M."/>
            <person name="Abouelleil A."/>
            <person name="Alvarado L."/>
            <person name="Berlin A.M."/>
            <person name="Chapman S.B."/>
            <person name="Dewar J."/>
            <person name="Goldberg J."/>
            <person name="Griggs A."/>
            <person name="Gujja S."/>
            <person name="Hansen M."/>
            <person name="Howarth C."/>
            <person name="Imamovic A."/>
            <person name="Larimer J."/>
            <person name="McCowan C."/>
            <person name="Murphy C."/>
            <person name="Pearson M."/>
            <person name="Priest M."/>
            <person name="Roberts A."/>
            <person name="Saif S."/>
            <person name="Shea T."/>
            <person name="Sykes S."/>
            <person name="Wortman J."/>
            <person name="Nusbaum C."/>
            <person name="Birren B."/>
        </authorList>
    </citation>
    <scope>NUCLEOTIDE SEQUENCE [LARGE SCALE GENOMIC DNA]</scope>
    <source>
        <strain evidence="4 5">BCC8398</strain>
    </source>
</reference>
<dbReference type="STRING" id="1296120.A0A1B9GVK9"/>
<accession>A0A1B9GVK9</accession>
<keyword evidence="5" id="KW-1185">Reference proteome</keyword>
<evidence type="ECO:0000256" key="2">
    <source>
        <dbReference type="ARBA" id="ARBA00038334"/>
    </source>
</evidence>
<dbReference type="OrthoDB" id="6431331at2759"/>
<sequence length="307" mass="35138">MPSFEGFEEHLVPVQSKLLGKELQIYARKKGDGKRAVLLLHGYPQTHHIWHKIAPQLAKKYTVILTDLRGYGKSSKPPGSDSHEEYSKREMASDQLQVMQHFGFDKFTLIGHDRGARVSHRLALDYPQHLEGVMLLDIAPTLYMYENTDMAFANGYWHWFFLIQDAPGPENTMFAAPEEFWAIMGTRPSHKGVKWSEEDVDIYKNSLFTRECLHASCEDYRAAASIDLEHDRATRSSGQKLKVPNMTILWGKKGMIQTYNKGDVVSLWKEWCEDGVKISGRALDGGHYLPEERDEDVLQEIRALIEG</sequence>
<dbReference type="EMBL" id="KI669500">
    <property type="protein sequence ID" value="OCF35070.1"/>
    <property type="molecule type" value="Genomic_DNA"/>
</dbReference>
<dbReference type="PRINTS" id="PR00412">
    <property type="entry name" value="EPOXHYDRLASE"/>
</dbReference>
<dbReference type="PRINTS" id="PR00111">
    <property type="entry name" value="ABHYDROLASE"/>
</dbReference>
<dbReference type="InterPro" id="IPR000639">
    <property type="entry name" value="Epox_hydrolase-like"/>
</dbReference>
<protein>
    <recommendedName>
        <fullName evidence="3">AB hydrolase-1 domain-containing protein</fullName>
    </recommendedName>
</protein>
<evidence type="ECO:0000313" key="4">
    <source>
        <dbReference type="EMBL" id="OCF35070.1"/>
    </source>
</evidence>
<dbReference type="InterPro" id="IPR000073">
    <property type="entry name" value="AB_hydrolase_1"/>
</dbReference>
<evidence type="ECO:0000259" key="3">
    <source>
        <dbReference type="Pfam" id="PF00561"/>
    </source>
</evidence>
<dbReference type="InterPro" id="IPR029058">
    <property type="entry name" value="AB_hydrolase_fold"/>
</dbReference>
<proteinExistence type="inferred from homology"/>
<keyword evidence="1" id="KW-0378">Hydrolase</keyword>
<dbReference type="AlphaFoldDB" id="A0A1B9GVK9"/>
<dbReference type="SUPFAM" id="SSF53474">
    <property type="entry name" value="alpha/beta-Hydrolases"/>
    <property type="match status" value="1"/>
</dbReference>
<dbReference type="GO" id="GO:0016787">
    <property type="term" value="F:hydrolase activity"/>
    <property type="evidence" value="ECO:0007669"/>
    <property type="project" value="UniProtKB-KW"/>
</dbReference>
<organism evidence="4 5">
    <name type="scientific">Kwoniella heveanensis BCC8398</name>
    <dbReference type="NCBI Taxonomy" id="1296120"/>
    <lineage>
        <taxon>Eukaryota</taxon>
        <taxon>Fungi</taxon>
        <taxon>Dikarya</taxon>
        <taxon>Basidiomycota</taxon>
        <taxon>Agaricomycotina</taxon>
        <taxon>Tremellomycetes</taxon>
        <taxon>Tremellales</taxon>
        <taxon>Cryptococcaceae</taxon>
        <taxon>Kwoniella</taxon>
    </lineage>
</organism>
<evidence type="ECO:0000256" key="1">
    <source>
        <dbReference type="ARBA" id="ARBA00022801"/>
    </source>
</evidence>
<evidence type="ECO:0000313" key="5">
    <source>
        <dbReference type="Proteomes" id="UP000092666"/>
    </source>
</evidence>
<dbReference type="Proteomes" id="UP000092666">
    <property type="component" value="Unassembled WGS sequence"/>
</dbReference>